<comment type="subcellular location">
    <subcellularLocation>
        <location evidence="1">Secreted</location>
    </subcellularLocation>
</comment>
<evidence type="ECO:0000256" key="2">
    <source>
        <dbReference type="ARBA" id="ARBA00006449"/>
    </source>
</evidence>
<dbReference type="EMBL" id="WBNH01009644">
    <property type="protein sequence ID" value="NXX83806.1"/>
    <property type="molecule type" value="Genomic_DNA"/>
</dbReference>
<keyword evidence="5" id="KW-0732">Signal</keyword>
<accession>A0A852L138</accession>
<dbReference type="Proteomes" id="UP000654395">
    <property type="component" value="Unassembled WGS sequence"/>
</dbReference>
<feature type="domain" description="Transcobalamin-like C-terminal" evidence="8">
    <location>
        <begin position="123"/>
        <end position="195"/>
    </location>
</feature>
<dbReference type="GO" id="GO:0005615">
    <property type="term" value="C:extracellular space"/>
    <property type="evidence" value="ECO:0007669"/>
    <property type="project" value="TreeGrafter"/>
</dbReference>
<comment type="caution">
    <text evidence="9">The sequence shown here is derived from an EMBL/GenBank/DDBJ whole genome shotgun (WGS) entry which is preliminary data.</text>
</comment>
<feature type="non-terminal residue" evidence="9">
    <location>
        <position position="201"/>
    </location>
</feature>
<dbReference type="InterPro" id="IPR002157">
    <property type="entry name" value="Cbl-bd_prot"/>
</dbReference>
<dbReference type="OrthoDB" id="6343110at2759"/>
<sequence>TGNGLVGNIYSMGLVLQALEATRKVYAPRHWDSTQAFSVVCQHSYQLPTAMAQVLPALLNKTYLHAAHMGCAASAASRGMAPPALSLSPQHSLVPDIRVQYSIKNQLQGSPFSYSIWVSVPQGSALLSVLRAAAEEEPDVFSFQTEQTSWGPMVTSIHGLAANTNDRTYWQLLADGVALQEGVGSYKPSDGEHVEAVFSTY</sequence>
<dbReference type="GO" id="GO:0006824">
    <property type="term" value="P:cobalt ion transport"/>
    <property type="evidence" value="ECO:0007669"/>
    <property type="project" value="UniProtKB-KW"/>
</dbReference>
<feature type="binding site" evidence="7">
    <location>
        <position position="179"/>
    </location>
    <ligand>
        <name>cyanocob(III)alamin</name>
        <dbReference type="ChEBI" id="CHEBI:17439"/>
    </ligand>
</feature>
<feature type="binding site" evidence="7">
    <location>
        <position position="53"/>
    </location>
    <ligand>
        <name>cyanocob(III)alamin</name>
        <dbReference type="ChEBI" id="CHEBI:17439"/>
    </ligand>
</feature>
<evidence type="ECO:0000313" key="9">
    <source>
        <dbReference type="EMBL" id="NXX83806.1"/>
    </source>
</evidence>
<keyword evidence="6 7" id="KW-0170">Cobalt</keyword>
<feature type="non-terminal residue" evidence="9">
    <location>
        <position position="1"/>
    </location>
</feature>
<gene>
    <name evidence="9" type="primary">Gif</name>
    <name evidence="9" type="ORF">UROIND_R05533</name>
</gene>
<dbReference type="Gene3D" id="1.50.10.20">
    <property type="match status" value="1"/>
</dbReference>
<name>A0A852L138_UROIN</name>
<dbReference type="PANTHER" id="PTHR10559">
    <property type="entry name" value="TRANSCOBALAMIN-1/GASTRIC INTRINSIC FACTOR"/>
    <property type="match status" value="1"/>
</dbReference>
<dbReference type="GO" id="GO:0031419">
    <property type="term" value="F:cobalamin binding"/>
    <property type="evidence" value="ECO:0007669"/>
    <property type="project" value="InterPro"/>
</dbReference>
<organism evidence="9 10">
    <name type="scientific">Urocolius indicus</name>
    <name type="common">Red-faced mousebird</name>
    <name type="synonym">Colius indicus</name>
    <dbReference type="NCBI Taxonomy" id="458196"/>
    <lineage>
        <taxon>Eukaryota</taxon>
        <taxon>Metazoa</taxon>
        <taxon>Chordata</taxon>
        <taxon>Craniata</taxon>
        <taxon>Vertebrata</taxon>
        <taxon>Euteleostomi</taxon>
        <taxon>Archelosauria</taxon>
        <taxon>Archosauria</taxon>
        <taxon>Dinosauria</taxon>
        <taxon>Saurischia</taxon>
        <taxon>Theropoda</taxon>
        <taxon>Coelurosauria</taxon>
        <taxon>Aves</taxon>
        <taxon>Neognathae</taxon>
        <taxon>Neoaves</taxon>
        <taxon>Telluraves</taxon>
        <taxon>Coraciimorphae</taxon>
        <taxon>Coliiformes</taxon>
        <taxon>Coliidae</taxon>
        <taxon>Urocolius</taxon>
    </lineage>
</organism>
<dbReference type="PANTHER" id="PTHR10559:SF15">
    <property type="entry name" value="COBALAMIN BINDING INTRINSIC FACTOR"/>
    <property type="match status" value="1"/>
</dbReference>
<feature type="binding site" evidence="7">
    <location>
        <position position="201"/>
    </location>
    <ligand>
        <name>cyanocob(III)alamin</name>
        <dbReference type="ChEBI" id="CHEBI:17439"/>
    </ligand>
</feature>
<evidence type="ECO:0000256" key="3">
    <source>
        <dbReference type="ARBA" id="ARBA00022426"/>
    </source>
</evidence>
<keyword evidence="10" id="KW-1185">Reference proteome</keyword>
<feature type="binding site" evidence="7">
    <location>
        <begin position="170"/>
        <end position="172"/>
    </location>
    <ligand>
        <name>cyanocob(III)alamin</name>
        <dbReference type="ChEBI" id="CHEBI:17439"/>
    </ligand>
</feature>
<proteinExistence type="inferred from homology"/>
<evidence type="ECO:0000256" key="6">
    <source>
        <dbReference type="ARBA" id="ARBA00023285"/>
    </source>
</evidence>
<evidence type="ECO:0000259" key="8">
    <source>
        <dbReference type="Pfam" id="PF14478"/>
    </source>
</evidence>
<evidence type="ECO:0000313" key="10">
    <source>
        <dbReference type="Proteomes" id="UP000654395"/>
    </source>
</evidence>
<keyword evidence="3" id="KW-0406">Ion transport</keyword>
<keyword evidence="4" id="KW-0964">Secreted</keyword>
<dbReference type="InterPro" id="IPR027954">
    <property type="entry name" value="Transcobalamin-like_C"/>
</dbReference>
<evidence type="ECO:0000256" key="5">
    <source>
        <dbReference type="ARBA" id="ARBA00022729"/>
    </source>
</evidence>
<reference evidence="9" key="1">
    <citation type="submission" date="2020-02" db="EMBL/GenBank/DDBJ databases">
        <title>Bird 10,000 Genomes (B10K) Project - Family phase.</title>
        <authorList>
            <person name="Zhang G."/>
        </authorList>
    </citation>
    <scope>NUCLEOTIDE SEQUENCE</scope>
    <source>
        <strain evidence="9">B10K-DU-030-59</strain>
    </source>
</reference>
<dbReference type="AlphaFoldDB" id="A0A852L138"/>
<comment type="similarity">
    <text evidence="2">Belongs to the eukaryotic cobalamin transport proteins family.</text>
</comment>
<dbReference type="Pfam" id="PF14478">
    <property type="entry name" value="DUF4430"/>
    <property type="match status" value="1"/>
</dbReference>
<dbReference type="Gene3D" id="2.170.130.30">
    <property type="match status" value="1"/>
</dbReference>
<dbReference type="InterPro" id="IPR051588">
    <property type="entry name" value="Cobalamin_Transport"/>
</dbReference>
<dbReference type="Pfam" id="PF01122">
    <property type="entry name" value="Cobalamin_bind"/>
    <property type="match status" value="1"/>
</dbReference>
<evidence type="ECO:0000256" key="7">
    <source>
        <dbReference type="PIRSR" id="PIRSR602157-1"/>
    </source>
</evidence>
<keyword evidence="3" id="KW-0813">Transport</keyword>
<keyword evidence="3" id="KW-0171">Cobalt transport</keyword>
<dbReference type="GO" id="GO:0015889">
    <property type="term" value="P:cobalamin transport"/>
    <property type="evidence" value="ECO:0007669"/>
    <property type="project" value="InterPro"/>
</dbReference>
<evidence type="ECO:0000256" key="1">
    <source>
        <dbReference type="ARBA" id="ARBA00004613"/>
    </source>
</evidence>
<protein>
    <submittedName>
        <fullName evidence="9">IF factor</fullName>
    </submittedName>
</protein>
<feature type="binding site" evidence="7">
    <location>
        <position position="8"/>
    </location>
    <ligand>
        <name>cyanocob(III)alamin</name>
        <dbReference type="ChEBI" id="CHEBI:17439"/>
    </ligand>
</feature>
<evidence type="ECO:0000256" key="4">
    <source>
        <dbReference type="ARBA" id="ARBA00022525"/>
    </source>
</evidence>